<dbReference type="EMBL" id="CAJVPK010000076">
    <property type="protein sequence ID" value="CAG8443665.1"/>
    <property type="molecule type" value="Genomic_DNA"/>
</dbReference>
<evidence type="ECO:0000256" key="1">
    <source>
        <dbReference type="SAM" id="MobiDB-lite"/>
    </source>
</evidence>
<sequence>MSTYESKVYEQQIDMEVEMNTKSSKIQDNQEMVKDSKKNKENKWKEVKKHKGKYAEKPDIVKKPSDKEDNKFIVSYNSEDDYQKF</sequence>
<feature type="region of interest" description="Disordered" evidence="1">
    <location>
        <begin position="21"/>
        <end position="65"/>
    </location>
</feature>
<keyword evidence="3" id="KW-1185">Reference proteome</keyword>
<protein>
    <submittedName>
        <fullName evidence="2">9184_t:CDS:1</fullName>
    </submittedName>
</protein>
<name>A0A9N8YRQ9_9GLOM</name>
<evidence type="ECO:0000313" key="3">
    <source>
        <dbReference type="Proteomes" id="UP000789706"/>
    </source>
</evidence>
<feature type="compositionally biased region" description="Basic and acidic residues" evidence="1">
    <location>
        <begin position="53"/>
        <end position="65"/>
    </location>
</feature>
<organism evidence="2 3">
    <name type="scientific">Diversispora eburnea</name>
    <dbReference type="NCBI Taxonomy" id="1213867"/>
    <lineage>
        <taxon>Eukaryota</taxon>
        <taxon>Fungi</taxon>
        <taxon>Fungi incertae sedis</taxon>
        <taxon>Mucoromycota</taxon>
        <taxon>Glomeromycotina</taxon>
        <taxon>Glomeromycetes</taxon>
        <taxon>Diversisporales</taxon>
        <taxon>Diversisporaceae</taxon>
        <taxon>Diversispora</taxon>
    </lineage>
</organism>
<reference evidence="2" key="1">
    <citation type="submission" date="2021-06" db="EMBL/GenBank/DDBJ databases">
        <authorList>
            <person name="Kallberg Y."/>
            <person name="Tangrot J."/>
            <person name="Rosling A."/>
        </authorList>
    </citation>
    <scope>NUCLEOTIDE SEQUENCE</scope>
    <source>
        <strain evidence="2">AZ414A</strain>
    </source>
</reference>
<dbReference type="AlphaFoldDB" id="A0A9N8YRQ9"/>
<accession>A0A9N8YRQ9</accession>
<dbReference type="Proteomes" id="UP000789706">
    <property type="component" value="Unassembled WGS sequence"/>
</dbReference>
<evidence type="ECO:0000313" key="2">
    <source>
        <dbReference type="EMBL" id="CAG8443665.1"/>
    </source>
</evidence>
<feature type="compositionally biased region" description="Basic and acidic residues" evidence="1">
    <location>
        <begin position="31"/>
        <end position="45"/>
    </location>
</feature>
<feature type="compositionally biased region" description="Polar residues" evidence="1">
    <location>
        <begin position="21"/>
        <end position="30"/>
    </location>
</feature>
<gene>
    <name evidence="2" type="ORF">DEBURN_LOCUS1634</name>
</gene>
<comment type="caution">
    <text evidence="2">The sequence shown here is derived from an EMBL/GenBank/DDBJ whole genome shotgun (WGS) entry which is preliminary data.</text>
</comment>
<proteinExistence type="predicted"/>